<protein>
    <recommendedName>
        <fullName evidence="3">Four-helix bundle copper-binding protein</fullName>
    </recommendedName>
</protein>
<reference evidence="1 2" key="1">
    <citation type="submission" date="2020-03" db="EMBL/GenBank/DDBJ databases">
        <title>Genomic Encyclopedia of Type Strains, Phase IV (KMG-IV): sequencing the most valuable type-strain genomes for metagenomic binning, comparative biology and taxonomic classification.</title>
        <authorList>
            <person name="Goeker M."/>
        </authorList>
    </citation>
    <scope>NUCLEOTIDE SEQUENCE [LARGE SCALE GENOMIC DNA]</scope>
    <source>
        <strain evidence="1 2">DSM 4736</strain>
    </source>
</reference>
<organism evidence="1 2">
    <name type="scientific">Brevundimonas alba</name>
    <dbReference type="NCBI Taxonomy" id="74314"/>
    <lineage>
        <taxon>Bacteria</taxon>
        <taxon>Pseudomonadati</taxon>
        <taxon>Pseudomonadota</taxon>
        <taxon>Alphaproteobacteria</taxon>
        <taxon>Caulobacterales</taxon>
        <taxon>Caulobacteraceae</taxon>
        <taxon>Brevundimonas</taxon>
    </lineage>
</organism>
<dbReference type="PANTHER" id="PTHR37310">
    <property type="entry name" value="CYTOPLASMIC PROTEIN-RELATED"/>
    <property type="match status" value="1"/>
</dbReference>
<proteinExistence type="predicted"/>
<dbReference type="Pfam" id="PF03860">
    <property type="entry name" value="Csp"/>
    <property type="match status" value="1"/>
</dbReference>
<dbReference type="AlphaFoldDB" id="A0A7X6BMH0"/>
<dbReference type="EMBL" id="JAATJM010000001">
    <property type="protein sequence ID" value="NJC40342.1"/>
    <property type="molecule type" value="Genomic_DNA"/>
</dbReference>
<dbReference type="Proteomes" id="UP000587415">
    <property type="component" value="Unassembled WGS sequence"/>
</dbReference>
<dbReference type="CDD" id="cd08026">
    <property type="entry name" value="DUF326"/>
    <property type="match status" value="1"/>
</dbReference>
<sequence>MHAQQMIAAHPHVRGEVNTALARCVEACFDCAQVCASCADACLGEEKVADLVQCIRLNMDCADVCLSSGLIATRRSGGDVPLIAAQLRACELACARCAQECEQHAEMHEHCRICAEACRACERACREAAASLPGADAPRH</sequence>
<gene>
    <name evidence="1" type="ORF">GGQ87_000600</name>
</gene>
<dbReference type="PANTHER" id="PTHR37310:SF1">
    <property type="entry name" value="CYTOPLASMIC PROTEIN"/>
    <property type="match status" value="1"/>
</dbReference>
<evidence type="ECO:0000313" key="2">
    <source>
        <dbReference type="Proteomes" id="UP000587415"/>
    </source>
</evidence>
<dbReference type="InterPro" id="IPR005560">
    <property type="entry name" value="Csp_YhjQ"/>
</dbReference>
<dbReference type="InterPro" id="IPR044543">
    <property type="entry name" value="YHJQ-like"/>
</dbReference>
<evidence type="ECO:0008006" key="3">
    <source>
        <dbReference type="Google" id="ProtNLM"/>
    </source>
</evidence>
<accession>A0A7X6BMH0</accession>
<comment type="caution">
    <text evidence="1">The sequence shown here is derived from an EMBL/GenBank/DDBJ whole genome shotgun (WGS) entry which is preliminary data.</text>
</comment>
<keyword evidence="2" id="KW-1185">Reference proteome</keyword>
<evidence type="ECO:0000313" key="1">
    <source>
        <dbReference type="EMBL" id="NJC40342.1"/>
    </source>
</evidence>
<name>A0A7X6BMH0_9CAUL</name>
<dbReference type="Gene3D" id="1.20.1270.360">
    <property type="match status" value="1"/>
</dbReference>
<dbReference type="RefSeq" id="WP_168045233.1">
    <property type="nucleotide sequence ID" value="NZ_JAATJM010000001.1"/>
</dbReference>